<evidence type="ECO:0000313" key="2">
    <source>
        <dbReference type="Proteomes" id="UP000660611"/>
    </source>
</evidence>
<dbReference type="AlphaFoldDB" id="A0A919U8A7"/>
<protein>
    <recommendedName>
        <fullName evidence="3">Amidohydrolase</fullName>
    </recommendedName>
</protein>
<organism evidence="1 2">
    <name type="scientific">Dactylosporangium siamense</name>
    <dbReference type="NCBI Taxonomy" id="685454"/>
    <lineage>
        <taxon>Bacteria</taxon>
        <taxon>Bacillati</taxon>
        <taxon>Actinomycetota</taxon>
        <taxon>Actinomycetes</taxon>
        <taxon>Micromonosporales</taxon>
        <taxon>Micromonosporaceae</taxon>
        <taxon>Dactylosporangium</taxon>
    </lineage>
</organism>
<dbReference type="InterPro" id="IPR032466">
    <property type="entry name" value="Metal_Hydrolase"/>
</dbReference>
<evidence type="ECO:0008006" key="3">
    <source>
        <dbReference type="Google" id="ProtNLM"/>
    </source>
</evidence>
<accession>A0A919U8A7</accession>
<sequence length="157" mass="17643">MIDDLFVFDSVVHLHAMSDDDLAPGPVNARHARDLVVGVGDALRPLHGVTTDWAGRTGVEEMYDLVFVRSPVDMAMAQTVPVFDWFVDFWAPVRRNYDFAAAYPDRVLFCGGVDPMHRGVDFALDSMREQAEDLGARSFKFYLGIDIAAKRRELYGD</sequence>
<proteinExistence type="predicted"/>
<dbReference type="SUPFAM" id="SSF51556">
    <property type="entry name" value="Metallo-dependent hydrolases"/>
    <property type="match status" value="1"/>
</dbReference>
<keyword evidence="2" id="KW-1185">Reference proteome</keyword>
<dbReference type="RefSeq" id="WP_203844468.1">
    <property type="nucleotide sequence ID" value="NZ_BAAAVW010000002.1"/>
</dbReference>
<gene>
    <name evidence="1" type="ORF">Dsi01nite_006210</name>
</gene>
<dbReference type="PANTHER" id="PTHR42889:SF1">
    <property type="entry name" value="BLR3681 PROTEIN"/>
    <property type="match status" value="1"/>
</dbReference>
<evidence type="ECO:0000313" key="1">
    <source>
        <dbReference type="EMBL" id="GIG42580.1"/>
    </source>
</evidence>
<reference evidence="1" key="1">
    <citation type="submission" date="2021-01" db="EMBL/GenBank/DDBJ databases">
        <title>Whole genome shotgun sequence of Dactylosporangium siamense NBRC 106093.</title>
        <authorList>
            <person name="Komaki H."/>
            <person name="Tamura T."/>
        </authorList>
    </citation>
    <scope>NUCLEOTIDE SEQUENCE</scope>
    <source>
        <strain evidence="1">NBRC 106093</strain>
    </source>
</reference>
<dbReference type="Proteomes" id="UP000660611">
    <property type="component" value="Unassembled WGS sequence"/>
</dbReference>
<name>A0A919U8A7_9ACTN</name>
<comment type="caution">
    <text evidence="1">The sequence shown here is derived from an EMBL/GenBank/DDBJ whole genome shotgun (WGS) entry which is preliminary data.</text>
</comment>
<dbReference type="EMBL" id="BONQ01000015">
    <property type="protein sequence ID" value="GIG42580.1"/>
    <property type="molecule type" value="Genomic_DNA"/>
</dbReference>
<dbReference type="PANTHER" id="PTHR42889">
    <property type="entry name" value="BLR3681 PROTEIN"/>
    <property type="match status" value="1"/>
</dbReference>